<proteinExistence type="predicted"/>
<dbReference type="EMBL" id="MDYQ01000090">
    <property type="protein sequence ID" value="PRP83066.1"/>
    <property type="molecule type" value="Genomic_DNA"/>
</dbReference>
<dbReference type="AlphaFoldDB" id="A0A2P6NGH5"/>
<organism evidence="1 2">
    <name type="scientific">Planoprotostelium fungivorum</name>
    <dbReference type="NCBI Taxonomy" id="1890364"/>
    <lineage>
        <taxon>Eukaryota</taxon>
        <taxon>Amoebozoa</taxon>
        <taxon>Evosea</taxon>
        <taxon>Variosea</taxon>
        <taxon>Cavosteliida</taxon>
        <taxon>Cavosteliaceae</taxon>
        <taxon>Planoprotostelium</taxon>
    </lineage>
</organism>
<comment type="caution">
    <text evidence="1">The sequence shown here is derived from an EMBL/GenBank/DDBJ whole genome shotgun (WGS) entry which is preliminary data.</text>
</comment>
<evidence type="ECO:0000313" key="1">
    <source>
        <dbReference type="EMBL" id="PRP83066.1"/>
    </source>
</evidence>
<dbReference type="InterPro" id="IPR011993">
    <property type="entry name" value="PH-like_dom_sf"/>
</dbReference>
<gene>
    <name evidence="1" type="ORF">PROFUN_09662</name>
</gene>
<protein>
    <recommendedName>
        <fullName evidence="3">GRAM domain-containing protein</fullName>
    </recommendedName>
</protein>
<dbReference type="Gene3D" id="2.30.29.30">
    <property type="entry name" value="Pleckstrin-homology domain (PH domain)/Phosphotyrosine-binding domain (PTB)"/>
    <property type="match status" value="1"/>
</dbReference>
<dbReference type="InParanoid" id="A0A2P6NGH5"/>
<dbReference type="STRING" id="1890364.A0A2P6NGH5"/>
<sequence length="422" mass="46332">MICFHACSCQGTERSGSIIGPMTNTPDFFEKNMTTYEQQYNTVPATYSNSQTAPSKMRTNSSASTQKVGWMGKLEGAVSSITNTTMNMAGKAGTQIDYFVKGNITKDSQHRWWSFNLQDTLLGEFPCKCITGNKFVKGYMFISYNYLCFGSFAASGATTIIQAIIPLSTVESVRQCELVSTGKGTVPTLRPVVAFNTFSQKKAMQVFTNDQKVHQFYGFKLVYQTAYSTLDRSVQMVRGRMQGHAQPNFVPNTAAPPMYAPVNTQHLQPYPQPQYSQLGNPYPQAYPELPSQTQQVPIYNQPPVQHGYAHPPAAGYGAPVGQYEGPMGQHGMSNPQQPTGYGAQPNGPIYKQPPTPATYSHQPAGAHVMYPNLSGPSTMNQAPVSQPPLSQNPPAFQKREVVTEADSVRPLTFAELRAMQQA</sequence>
<dbReference type="Proteomes" id="UP000241769">
    <property type="component" value="Unassembled WGS sequence"/>
</dbReference>
<keyword evidence="2" id="KW-1185">Reference proteome</keyword>
<reference evidence="1 2" key="1">
    <citation type="journal article" date="2018" name="Genome Biol. Evol.">
        <title>Multiple Roots of Fruiting Body Formation in Amoebozoa.</title>
        <authorList>
            <person name="Hillmann F."/>
            <person name="Forbes G."/>
            <person name="Novohradska S."/>
            <person name="Ferling I."/>
            <person name="Riege K."/>
            <person name="Groth M."/>
            <person name="Westermann M."/>
            <person name="Marz M."/>
            <person name="Spaller T."/>
            <person name="Winckler T."/>
            <person name="Schaap P."/>
            <person name="Glockner G."/>
        </authorList>
    </citation>
    <scope>NUCLEOTIDE SEQUENCE [LARGE SCALE GENOMIC DNA]</scope>
    <source>
        <strain evidence="1 2">Jena</strain>
    </source>
</reference>
<evidence type="ECO:0000313" key="2">
    <source>
        <dbReference type="Proteomes" id="UP000241769"/>
    </source>
</evidence>
<evidence type="ECO:0008006" key="3">
    <source>
        <dbReference type="Google" id="ProtNLM"/>
    </source>
</evidence>
<accession>A0A2P6NGH5</accession>
<name>A0A2P6NGH5_9EUKA</name>